<name>A0A8H7Z817_AJECA</name>
<evidence type="ECO:0000313" key="2">
    <source>
        <dbReference type="Proteomes" id="UP000670092"/>
    </source>
</evidence>
<gene>
    <name evidence="1" type="ORF">I7I52_00660</name>
</gene>
<dbReference type="GO" id="GO:0005840">
    <property type="term" value="C:ribosome"/>
    <property type="evidence" value="ECO:0007669"/>
    <property type="project" value="UniProtKB-KW"/>
</dbReference>
<dbReference type="VEuPathDB" id="FungiDB:I7I52_00660"/>
<dbReference type="AlphaFoldDB" id="A0A8H7Z817"/>
<comment type="caution">
    <text evidence="1">The sequence shown here is derived from an EMBL/GenBank/DDBJ whole genome shotgun (WGS) entry which is preliminary data.</text>
</comment>
<proteinExistence type="predicted"/>
<organism evidence="1 2">
    <name type="scientific">Ajellomyces capsulatus</name>
    <name type="common">Darling's disease fungus</name>
    <name type="synonym">Histoplasma capsulatum</name>
    <dbReference type="NCBI Taxonomy" id="5037"/>
    <lineage>
        <taxon>Eukaryota</taxon>
        <taxon>Fungi</taxon>
        <taxon>Dikarya</taxon>
        <taxon>Ascomycota</taxon>
        <taxon>Pezizomycotina</taxon>
        <taxon>Eurotiomycetes</taxon>
        <taxon>Eurotiomycetidae</taxon>
        <taxon>Onygenales</taxon>
        <taxon>Ajellomycetaceae</taxon>
        <taxon>Histoplasma</taxon>
    </lineage>
</organism>
<dbReference type="Proteomes" id="UP000670092">
    <property type="component" value="Unassembled WGS sequence"/>
</dbReference>
<sequence>MSDRRCFQTGLLPLLVPVPSLLWMSMSPLGTPAWNPEKPLSSRLSVSLPRLLVVPLKLPLI</sequence>
<accession>A0A8H7Z817</accession>
<dbReference type="EMBL" id="JAEVHI010000001">
    <property type="protein sequence ID" value="KAG5302878.1"/>
    <property type="molecule type" value="Genomic_DNA"/>
</dbReference>
<protein>
    <submittedName>
        <fullName evidence="1">60S acidic ribosomal protein P0</fullName>
    </submittedName>
</protein>
<keyword evidence="1" id="KW-0689">Ribosomal protein</keyword>
<reference evidence="1 2" key="1">
    <citation type="submission" date="2021-01" db="EMBL/GenBank/DDBJ databases">
        <title>Chromosome-level genome assembly of a human fungal pathogen reveals clustering of transcriptionally co-regulated genes.</title>
        <authorList>
            <person name="Voorhies M."/>
            <person name="Cohen S."/>
            <person name="Shea T.P."/>
            <person name="Petrus S."/>
            <person name="Munoz J.F."/>
            <person name="Poplawski S."/>
            <person name="Goldman W.E."/>
            <person name="Michael T."/>
            <person name="Cuomo C.A."/>
            <person name="Sil A."/>
            <person name="Beyhan S."/>
        </authorList>
    </citation>
    <scope>NUCLEOTIDE SEQUENCE [LARGE SCALE GENOMIC DNA]</scope>
    <source>
        <strain evidence="1 2">G184AR</strain>
    </source>
</reference>
<evidence type="ECO:0000313" key="1">
    <source>
        <dbReference type="EMBL" id="KAG5302878.1"/>
    </source>
</evidence>
<keyword evidence="1" id="KW-0687">Ribonucleoprotein</keyword>